<sequence>ISCSIFTYVLQRIVKPEKTKAEENYLIQMAQYGQLSEKVSEQTLIEILEKVSQQTEKKTTGKFNRRKVMDSDEDGDY</sequence>
<dbReference type="InterPro" id="IPR002836">
    <property type="entry name" value="PDCD5-like"/>
</dbReference>
<dbReference type="GO" id="GO:0003677">
    <property type="term" value="F:DNA binding"/>
    <property type="evidence" value="ECO:0007669"/>
    <property type="project" value="InterPro"/>
</dbReference>
<reference evidence="3" key="2">
    <citation type="submission" date="2025-08" db="UniProtKB">
        <authorList>
            <consortium name="Ensembl"/>
        </authorList>
    </citation>
    <scope>IDENTIFICATION</scope>
</reference>
<protein>
    <recommendedName>
        <fullName evidence="5">Programmed cell death 5</fullName>
    </recommendedName>
</protein>
<dbReference type="Bgee" id="ENSCHIG00000026567">
    <property type="expression patterns" value="Expressed in longissimus thoracis muscle and 16 other cell types or tissues"/>
</dbReference>
<dbReference type="Proteomes" id="UP000291000">
    <property type="component" value="Chromosome 6"/>
</dbReference>
<dbReference type="GO" id="GO:0005829">
    <property type="term" value="C:cytosol"/>
    <property type="evidence" value="ECO:0007669"/>
    <property type="project" value="TreeGrafter"/>
</dbReference>
<dbReference type="Ensembl" id="ENSCHIT00000040570.1">
    <property type="protein sequence ID" value="ENSCHIP00000032694.1"/>
    <property type="gene ID" value="ENSCHIG00000026567.1"/>
</dbReference>
<proteinExistence type="inferred from homology"/>
<feature type="region of interest" description="Disordered" evidence="2">
    <location>
        <begin position="53"/>
        <end position="77"/>
    </location>
</feature>
<comment type="similarity">
    <text evidence="1">Belongs to the PDCD5 family.</text>
</comment>
<evidence type="ECO:0000256" key="2">
    <source>
        <dbReference type="SAM" id="MobiDB-lite"/>
    </source>
</evidence>
<dbReference type="Gene3D" id="1.10.8.140">
    <property type="entry name" value="PDCD5-like"/>
    <property type="match status" value="1"/>
</dbReference>
<dbReference type="EMBL" id="LWLT01000006">
    <property type="status" value="NOT_ANNOTATED_CDS"/>
    <property type="molecule type" value="Genomic_DNA"/>
</dbReference>
<reference evidence="3" key="3">
    <citation type="submission" date="2025-09" db="UniProtKB">
        <authorList>
            <consortium name="Ensembl"/>
        </authorList>
    </citation>
    <scope>IDENTIFICATION</scope>
</reference>
<dbReference type="OMA" id="MRNCISA"/>
<accession>A0A452G7W1</accession>
<dbReference type="Pfam" id="PF01984">
    <property type="entry name" value="dsDNA_bind"/>
    <property type="match status" value="1"/>
</dbReference>
<organism evidence="3 4">
    <name type="scientific">Capra hircus</name>
    <name type="common">Goat</name>
    <dbReference type="NCBI Taxonomy" id="9925"/>
    <lineage>
        <taxon>Eukaryota</taxon>
        <taxon>Metazoa</taxon>
        <taxon>Chordata</taxon>
        <taxon>Craniata</taxon>
        <taxon>Vertebrata</taxon>
        <taxon>Euteleostomi</taxon>
        <taxon>Mammalia</taxon>
        <taxon>Eutheria</taxon>
        <taxon>Laurasiatheria</taxon>
        <taxon>Artiodactyla</taxon>
        <taxon>Ruminantia</taxon>
        <taxon>Pecora</taxon>
        <taxon>Bovidae</taxon>
        <taxon>Caprinae</taxon>
        <taxon>Capra</taxon>
    </lineage>
</organism>
<evidence type="ECO:0008006" key="5">
    <source>
        <dbReference type="Google" id="ProtNLM"/>
    </source>
</evidence>
<dbReference type="AlphaFoldDB" id="A0A452G7W1"/>
<dbReference type="PANTHER" id="PTHR10840:SF0">
    <property type="entry name" value="PROGRAMMED CELL DEATH PROTEIN 5"/>
    <property type="match status" value="1"/>
</dbReference>
<dbReference type="STRING" id="9925.ENSCHIP00000032694"/>
<dbReference type="PANTHER" id="PTHR10840">
    <property type="entry name" value="PROGRAMMED CELL DEATH PROTEIN 5"/>
    <property type="match status" value="1"/>
</dbReference>
<evidence type="ECO:0000256" key="1">
    <source>
        <dbReference type="ARBA" id="ARBA00010490"/>
    </source>
</evidence>
<dbReference type="SUPFAM" id="SSF46950">
    <property type="entry name" value="Double-stranded DNA-binding domain"/>
    <property type="match status" value="1"/>
</dbReference>
<name>A0A452G7W1_CAPHI</name>
<keyword evidence="4" id="KW-1185">Reference proteome</keyword>
<dbReference type="GeneTree" id="ENSGT00390000011085"/>
<evidence type="ECO:0000313" key="3">
    <source>
        <dbReference type="Ensembl" id="ENSCHIP00000032694.1"/>
    </source>
</evidence>
<dbReference type="InterPro" id="IPR036883">
    <property type="entry name" value="PDCD5-like_sf"/>
</dbReference>
<evidence type="ECO:0000313" key="4">
    <source>
        <dbReference type="Proteomes" id="UP000291000"/>
    </source>
</evidence>
<dbReference type="GO" id="GO:0005634">
    <property type="term" value="C:nucleus"/>
    <property type="evidence" value="ECO:0007669"/>
    <property type="project" value="TreeGrafter"/>
</dbReference>
<reference evidence="3 4" key="1">
    <citation type="submission" date="2016-04" db="EMBL/GenBank/DDBJ databases">
        <title>Polished mammalian reference genomes with single-molecule sequencing and chromosome conformation capture applied to the Capra hircus genome.</title>
        <authorList>
            <person name="Bickhart D.M."/>
            <person name="Koren S."/>
            <person name="Rosen B."/>
            <person name="Hastie A."/>
            <person name="Liachko I."/>
            <person name="Sullivan S.T."/>
            <person name="Burton J."/>
            <person name="Sayre B.L."/>
            <person name="Huson H.J."/>
            <person name="Lee J."/>
            <person name="Lam E."/>
            <person name="Kelley C.M."/>
            <person name="Hutchison J.L."/>
            <person name="Zhou Y."/>
            <person name="Sun J."/>
            <person name="Crisa A."/>
            <person name="Schwartz J.C."/>
            <person name="Hammond J.A."/>
            <person name="Schroeder S.G."/>
            <person name="Liu G.E."/>
            <person name="Dunham M."/>
            <person name="Shendure J."/>
            <person name="Sonstegard T.S."/>
            <person name="Phillippy A.M."/>
            <person name="Van Tassell C.P."/>
            <person name="Smith T.P."/>
        </authorList>
    </citation>
    <scope>NUCLEOTIDE SEQUENCE [LARGE SCALE GENOMIC DNA]</scope>
</reference>
<dbReference type="PIRSF" id="PIRSF015730">
    <property type="entry name" value="TFAR19"/>
    <property type="match status" value="1"/>
</dbReference>